<dbReference type="Proteomes" id="UP000053477">
    <property type="component" value="Unassembled WGS sequence"/>
</dbReference>
<organism evidence="1 2">
    <name type="scientific">Schizopora paradoxa</name>
    <dbReference type="NCBI Taxonomy" id="27342"/>
    <lineage>
        <taxon>Eukaryota</taxon>
        <taxon>Fungi</taxon>
        <taxon>Dikarya</taxon>
        <taxon>Basidiomycota</taxon>
        <taxon>Agaricomycotina</taxon>
        <taxon>Agaricomycetes</taxon>
        <taxon>Hymenochaetales</taxon>
        <taxon>Schizoporaceae</taxon>
        <taxon>Schizopora</taxon>
    </lineage>
</organism>
<dbReference type="AlphaFoldDB" id="A0A0H2RRE3"/>
<keyword evidence="2" id="KW-1185">Reference proteome</keyword>
<dbReference type="InParanoid" id="A0A0H2RRE3"/>
<gene>
    <name evidence="1" type="ORF">SCHPADRAFT_308586</name>
</gene>
<reference evidence="1 2" key="1">
    <citation type="submission" date="2015-04" db="EMBL/GenBank/DDBJ databases">
        <title>Complete genome sequence of Schizopora paradoxa KUC8140, a cosmopolitan wood degrader in East Asia.</title>
        <authorList>
            <consortium name="DOE Joint Genome Institute"/>
            <person name="Min B."/>
            <person name="Park H."/>
            <person name="Jang Y."/>
            <person name="Kim J.-J."/>
            <person name="Kim K.H."/>
            <person name="Pangilinan J."/>
            <person name="Lipzen A."/>
            <person name="Riley R."/>
            <person name="Grigoriev I.V."/>
            <person name="Spatafora J.W."/>
            <person name="Choi I.-G."/>
        </authorList>
    </citation>
    <scope>NUCLEOTIDE SEQUENCE [LARGE SCALE GENOMIC DNA]</scope>
    <source>
        <strain evidence="1 2">KUC8140</strain>
    </source>
</reference>
<dbReference type="EMBL" id="KQ085942">
    <property type="protein sequence ID" value="KLO14540.1"/>
    <property type="molecule type" value="Genomic_DNA"/>
</dbReference>
<protein>
    <submittedName>
        <fullName evidence="1">Uncharacterized protein</fullName>
    </submittedName>
</protein>
<accession>A0A0H2RRE3</accession>
<name>A0A0H2RRE3_9AGAM</name>
<evidence type="ECO:0000313" key="2">
    <source>
        <dbReference type="Proteomes" id="UP000053477"/>
    </source>
</evidence>
<proteinExistence type="predicted"/>
<evidence type="ECO:0000313" key="1">
    <source>
        <dbReference type="EMBL" id="KLO14540.1"/>
    </source>
</evidence>
<sequence length="110" mass="12828">MEKNVDHAAHAMNKYLTSRVFGIFPPRLCQRQSRYLCFLRIERIVLIYHVKLILSSDPPCIVGVKPVSFFAVPEIPMFKPRTRNRNVMKYIYLFKVEGFSAIHEKLGSDV</sequence>